<evidence type="ECO:0000256" key="1">
    <source>
        <dbReference type="ARBA" id="ARBA00022741"/>
    </source>
</evidence>
<dbReference type="SMART" id="SM00382">
    <property type="entry name" value="AAA"/>
    <property type="match status" value="1"/>
</dbReference>
<dbReference type="GO" id="GO:0005524">
    <property type="term" value="F:ATP binding"/>
    <property type="evidence" value="ECO:0007669"/>
    <property type="project" value="UniProtKB-KW"/>
</dbReference>
<dbReference type="PROSITE" id="PS00675">
    <property type="entry name" value="SIGMA54_INTERACT_1"/>
    <property type="match status" value="1"/>
</dbReference>
<dbReference type="Pfam" id="PF00158">
    <property type="entry name" value="Sigma54_activat"/>
    <property type="match status" value="1"/>
</dbReference>
<dbReference type="AlphaFoldDB" id="A0A0M0LKL3"/>
<evidence type="ECO:0000313" key="9">
    <source>
        <dbReference type="Proteomes" id="UP000036867"/>
    </source>
</evidence>
<dbReference type="Proteomes" id="UP000036867">
    <property type="component" value="Unassembled WGS sequence"/>
</dbReference>
<gene>
    <name evidence="8" type="ORF">AMD00_03925</name>
</gene>
<dbReference type="InterPro" id="IPR000700">
    <property type="entry name" value="PAS-assoc_C"/>
</dbReference>
<keyword evidence="1" id="KW-0547">Nucleotide-binding</keyword>
<keyword evidence="4" id="KW-0238">DNA-binding</keyword>
<dbReference type="SUPFAM" id="SSF46689">
    <property type="entry name" value="Homeodomain-like"/>
    <property type="match status" value="1"/>
</dbReference>
<dbReference type="SUPFAM" id="SSF52540">
    <property type="entry name" value="P-loop containing nucleoside triphosphate hydrolases"/>
    <property type="match status" value="1"/>
</dbReference>
<dbReference type="SUPFAM" id="SSF55785">
    <property type="entry name" value="PYP-like sensor domain (PAS domain)"/>
    <property type="match status" value="1"/>
</dbReference>
<keyword evidence="3" id="KW-0805">Transcription regulation</keyword>
<dbReference type="PROSITE" id="PS50113">
    <property type="entry name" value="PAC"/>
    <property type="match status" value="1"/>
</dbReference>
<dbReference type="FunFam" id="3.40.50.300:FF:000006">
    <property type="entry name" value="DNA-binding transcriptional regulator NtrC"/>
    <property type="match status" value="1"/>
</dbReference>
<keyword evidence="5" id="KW-0804">Transcription</keyword>
<evidence type="ECO:0000259" key="7">
    <source>
        <dbReference type="PROSITE" id="PS50113"/>
    </source>
</evidence>
<evidence type="ECO:0000256" key="5">
    <source>
        <dbReference type="ARBA" id="ARBA00023163"/>
    </source>
</evidence>
<name>A0A0M0LKL3_9BACL</name>
<dbReference type="Gene3D" id="3.30.450.20">
    <property type="entry name" value="PAS domain"/>
    <property type="match status" value="1"/>
</dbReference>
<comment type="caution">
    <text evidence="8">The sequence shown here is derived from an EMBL/GenBank/DDBJ whole genome shotgun (WGS) entry which is preliminary data.</text>
</comment>
<dbReference type="PROSITE" id="PS00676">
    <property type="entry name" value="SIGMA54_INTERACT_2"/>
    <property type="match status" value="1"/>
</dbReference>
<protein>
    <submittedName>
        <fullName evidence="8">Transcriptional regulator</fullName>
    </submittedName>
</protein>
<dbReference type="Gene3D" id="3.40.50.300">
    <property type="entry name" value="P-loop containing nucleotide triphosphate hydrolases"/>
    <property type="match status" value="1"/>
</dbReference>
<dbReference type="InterPro" id="IPR009057">
    <property type="entry name" value="Homeodomain-like_sf"/>
</dbReference>
<evidence type="ECO:0000313" key="8">
    <source>
        <dbReference type="EMBL" id="KOO51620.1"/>
    </source>
</evidence>
<feature type="domain" description="PAC" evidence="7">
    <location>
        <begin position="84"/>
        <end position="135"/>
    </location>
</feature>
<dbReference type="RefSeq" id="WP_053415769.1">
    <property type="nucleotide sequence ID" value="NZ_LILB01000001.1"/>
</dbReference>
<dbReference type="OrthoDB" id="9771372at2"/>
<dbReference type="InterPro" id="IPR002078">
    <property type="entry name" value="Sigma_54_int"/>
</dbReference>
<reference evidence="9" key="1">
    <citation type="submission" date="2015-08" db="EMBL/GenBank/DDBJ databases">
        <title>Fjat-10028 dsm 16317.</title>
        <authorList>
            <person name="Liu B."/>
            <person name="Wang J."/>
            <person name="Zhu Y."/>
            <person name="Liu G."/>
            <person name="Chen Q."/>
            <person name="Chen Z."/>
            <person name="Lan J."/>
            <person name="Che J."/>
            <person name="Ge C."/>
            <person name="Shi H."/>
            <person name="Pan Z."/>
            <person name="Liu X."/>
        </authorList>
    </citation>
    <scope>NUCLEOTIDE SEQUENCE [LARGE SCALE GENOMIC DNA]</scope>
    <source>
        <strain evidence="9">DSM 16317</strain>
    </source>
</reference>
<dbReference type="NCBIfam" id="TIGR00229">
    <property type="entry name" value="sensory_box"/>
    <property type="match status" value="1"/>
</dbReference>
<sequence>MYTTPHFPDKESNQLISLFTSIFSTSYDGLFVCDQNGYPLLYNQALLEICGMSVDYMNNFGNVFNLLKQGGLPNSASTVAIETKSIYSAMVHYYNGKKAILSATPILDDNQEVQFVVTNVRDVTEINRLQEELGETQQINTSYQIALKQAQEQLESQNQLIYKSKVMHQLVFLASRFAKNDSPILILGESGVGKDVMAQYIHKQSQRKGEFIKINCGAIPENLLESELFGYEKGSFTGANQSKVGLFEMAHKGTIFLDEIGDLPYPLQVKLLNVLQDFKIRKVGGTKYREVDMRVIAATNCNLESLIEQKKFRQDLYYRLNVLNFTIPPLRERQEDISTLLFYFSKKLEKKYGIEMHMDAPVLEKCLEYDWPGNIRELSNIVERMYHMSEDGKITLNQLPTYILNFPKIAIQNIDYNTSDITVPLKDAVKTFEKWYITQMLSQTSTMQECADKLGVNISTLVRKKRNLSIM</sequence>
<dbReference type="InterPro" id="IPR000014">
    <property type="entry name" value="PAS"/>
</dbReference>
<dbReference type="InterPro" id="IPR025662">
    <property type="entry name" value="Sigma_54_int_dom_ATP-bd_1"/>
</dbReference>
<dbReference type="InterPro" id="IPR027417">
    <property type="entry name" value="P-loop_NTPase"/>
</dbReference>
<dbReference type="InterPro" id="IPR058031">
    <property type="entry name" value="AAA_lid_NorR"/>
</dbReference>
<dbReference type="STRING" id="263475.AMD00_03925"/>
<dbReference type="InterPro" id="IPR035965">
    <property type="entry name" value="PAS-like_dom_sf"/>
</dbReference>
<dbReference type="InterPro" id="IPR025944">
    <property type="entry name" value="Sigma_54_int_dom_CS"/>
</dbReference>
<dbReference type="EMBL" id="LILB01000001">
    <property type="protein sequence ID" value="KOO51620.1"/>
    <property type="molecule type" value="Genomic_DNA"/>
</dbReference>
<keyword evidence="9" id="KW-1185">Reference proteome</keyword>
<feature type="domain" description="Sigma-54 factor interaction" evidence="6">
    <location>
        <begin position="160"/>
        <end position="387"/>
    </location>
</feature>
<evidence type="ECO:0000256" key="3">
    <source>
        <dbReference type="ARBA" id="ARBA00023015"/>
    </source>
</evidence>
<dbReference type="GO" id="GO:0003677">
    <property type="term" value="F:DNA binding"/>
    <property type="evidence" value="ECO:0007669"/>
    <property type="project" value="UniProtKB-KW"/>
</dbReference>
<dbReference type="GO" id="GO:0006355">
    <property type="term" value="P:regulation of DNA-templated transcription"/>
    <property type="evidence" value="ECO:0007669"/>
    <property type="project" value="InterPro"/>
</dbReference>
<dbReference type="GeneID" id="301135253"/>
<dbReference type="Pfam" id="PF25601">
    <property type="entry name" value="AAA_lid_14"/>
    <property type="match status" value="1"/>
</dbReference>
<dbReference type="InterPro" id="IPR025943">
    <property type="entry name" value="Sigma_54_int_dom_ATP-bd_2"/>
</dbReference>
<dbReference type="Gene3D" id="1.10.8.60">
    <property type="match status" value="1"/>
</dbReference>
<dbReference type="PROSITE" id="PS50045">
    <property type="entry name" value="SIGMA54_INTERACT_4"/>
    <property type="match status" value="1"/>
</dbReference>
<keyword evidence="2" id="KW-0067">ATP-binding</keyword>
<dbReference type="PANTHER" id="PTHR32071">
    <property type="entry name" value="TRANSCRIPTIONAL REGULATORY PROTEIN"/>
    <property type="match status" value="1"/>
</dbReference>
<evidence type="ECO:0000259" key="6">
    <source>
        <dbReference type="PROSITE" id="PS50045"/>
    </source>
</evidence>
<dbReference type="PANTHER" id="PTHR32071:SF57">
    <property type="entry name" value="C4-DICARBOXYLATE TRANSPORT TRANSCRIPTIONAL REGULATORY PROTEIN DCTD"/>
    <property type="match status" value="1"/>
</dbReference>
<dbReference type="InterPro" id="IPR003593">
    <property type="entry name" value="AAA+_ATPase"/>
</dbReference>
<dbReference type="Gene3D" id="1.10.10.60">
    <property type="entry name" value="Homeodomain-like"/>
    <property type="match status" value="1"/>
</dbReference>
<evidence type="ECO:0000256" key="4">
    <source>
        <dbReference type="ARBA" id="ARBA00023125"/>
    </source>
</evidence>
<dbReference type="PROSITE" id="PS00688">
    <property type="entry name" value="SIGMA54_INTERACT_3"/>
    <property type="match status" value="1"/>
</dbReference>
<dbReference type="CDD" id="cd00009">
    <property type="entry name" value="AAA"/>
    <property type="match status" value="1"/>
</dbReference>
<organism evidence="8 9">
    <name type="scientific">Viridibacillus arvi</name>
    <dbReference type="NCBI Taxonomy" id="263475"/>
    <lineage>
        <taxon>Bacteria</taxon>
        <taxon>Bacillati</taxon>
        <taxon>Bacillota</taxon>
        <taxon>Bacilli</taxon>
        <taxon>Bacillales</taxon>
        <taxon>Caryophanaceae</taxon>
        <taxon>Viridibacillus</taxon>
    </lineage>
</organism>
<evidence type="ECO:0000256" key="2">
    <source>
        <dbReference type="ARBA" id="ARBA00022840"/>
    </source>
</evidence>
<proteinExistence type="predicted"/>
<accession>A0A0M0LKL3</accession>